<comment type="caution">
    <text evidence="7">The sequence shown here is derived from an EMBL/GenBank/DDBJ whole genome shotgun (WGS) entry which is preliminary data.</text>
</comment>
<feature type="domain" description="DTW" evidence="6">
    <location>
        <begin position="1"/>
        <end position="182"/>
    </location>
</feature>
<dbReference type="EMBL" id="JACOFW010000012">
    <property type="protein sequence ID" value="MBC3807995.1"/>
    <property type="molecule type" value="Genomic_DNA"/>
</dbReference>
<keyword evidence="3" id="KW-0949">S-adenosyl-L-methionine</keyword>
<reference evidence="7 8" key="1">
    <citation type="submission" date="2020-08" db="EMBL/GenBank/DDBJ databases">
        <title>Novel species isolated from subtropical streams in China.</title>
        <authorList>
            <person name="Lu H."/>
        </authorList>
    </citation>
    <scope>NUCLEOTIDE SEQUENCE [LARGE SCALE GENOMIC DNA]</scope>
    <source>
        <strain evidence="7 8">KACC 16656</strain>
    </source>
</reference>
<comment type="similarity">
    <text evidence="5">Belongs to the TDD superfamily. DTWD2 family.</text>
</comment>
<evidence type="ECO:0000256" key="3">
    <source>
        <dbReference type="ARBA" id="ARBA00022691"/>
    </source>
</evidence>
<name>A0ABR6X4X4_9BURK</name>
<dbReference type="InterPro" id="IPR005636">
    <property type="entry name" value="DTW"/>
</dbReference>
<evidence type="ECO:0000256" key="1">
    <source>
        <dbReference type="ARBA" id="ARBA00012386"/>
    </source>
</evidence>
<dbReference type="PANTHER" id="PTHR21392">
    <property type="entry name" value="TRNA-URIDINE AMINOCARBOXYPROPYLTRANSFERASE 2"/>
    <property type="match status" value="1"/>
</dbReference>
<dbReference type="EC" id="2.5.1.25" evidence="1"/>
<evidence type="ECO:0000256" key="5">
    <source>
        <dbReference type="ARBA" id="ARBA00034489"/>
    </source>
</evidence>
<dbReference type="PANTHER" id="PTHR21392:SF0">
    <property type="entry name" value="TRNA-URIDINE AMINOCARBOXYPROPYLTRANSFERASE 2"/>
    <property type="match status" value="1"/>
</dbReference>
<keyword evidence="2" id="KW-0808">Transferase</keyword>
<evidence type="ECO:0000313" key="7">
    <source>
        <dbReference type="EMBL" id="MBC3807995.1"/>
    </source>
</evidence>
<gene>
    <name evidence="7" type="ORF">H8K52_11625</name>
</gene>
<accession>A0ABR6X4X4</accession>
<dbReference type="SMART" id="SM01144">
    <property type="entry name" value="DTW"/>
    <property type="match status" value="1"/>
</dbReference>
<evidence type="ECO:0000256" key="4">
    <source>
        <dbReference type="ARBA" id="ARBA00022694"/>
    </source>
</evidence>
<keyword evidence="4" id="KW-0819">tRNA processing</keyword>
<evidence type="ECO:0000313" key="8">
    <source>
        <dbReference type="Proteomes" id="UP000648257"/>
    </source>
</evidence>
<evidence type="ECO:0000259" key="6">
    <source>
        <dbReference type="SMART" id="SM01144"/>
    </source>
</evidence>
<sequence>MRACICGCVRQVESQIEVLILQHPAEVNHVKGSARLLHLCLPRSAILVGERFTEEDLHPFFAQNPRTNVLLYPDFEGADSPSAQGFLADEKQSIRLVLLDASWRHSKQMLMHSPALQRIPRYALHQTPPSRYQIRHAYTQEQLSTLEACTYALMQLESPPDKFNALLQAFDAFNDLQISFGANKLLRAKK</sequence>
<dbReference type="Pfam" id="PF03942">
    <property type="entry name" value="DTW"/>
    <property type="match status" value="1"/>
</dbReference>
<evidence type="ECO:0000256" key="2">
    <source>
        <dbReference type="ARBA" id="ARBA00022679"/>
    </source>
</evidence>
<organism evidence="7 8">
    <name type="scientific">Undibacterium seohonense</name>
    <dbReference type="NCBI Taxonomy" id="1344950"/>
    <lineage>
        <taxon>Bacteria</taxon>
        <taxon>Pseudomonadati</taxon>
        <taxon>Pseudomonadota</taxon>
        <taxon>Betaproteobacteria</taxon>
        <taxon>Burkholderiales</taxon>
        <taxon>Oxalobacteraceae</taxon>
        <taxon>Undibacterium</taxon>
    </lineage>
</organism>
<protein>
    <recommendedName>
        <fullName evidence="1">tRNA-uridine aminocarboxypropyltransferase</fullName>
        <ecNumber evidence="1">2.5.1.25</ecNumber>
    </recommendedName>
</protein>
<proteinExistence type="inferred from homology"/>
<dbReference type="InterPro" id="IPR039262">
    <property type="entry name" value="DTWD2/TAPT"/>
</dbReference>
<dbReference type="Proteomes" id="UP000648257">
    <property type="component" value="Unassembled WGS sequence"/>
</dbReference>
<keyword evidence="8" id="KW-1185">Reference proteome</keyword>